<evidence type="ECO:0000313" key="1">
    <source>
        <dbReference type="EMBL" id="MCI81694.1"/>
    </source>
</evidence>
<reference evidence="1 2" key="1">
    <citation type="journal article" date="2018" name="Front. Plant Sci.">
        <title>Red Clover (Trifolium pratense) and Zigzag Clover (T. medium) - A Picture of Genomic Similarities and Differences.</title>
        <authorList>
            <person name="Dluhosova J."/>
            <person name="Istvanek J."/>
            <person name="Nedelnik J."/>
            <person name="Repkova J."/>
        </authorList>
    </citation>
    <scope>NUCLEOTIDE SEQUENCE [LARGE SCALE GENOMIC DNA]</scope>
    <source>
        <strain evidence="2">cv. 10/8</strain>
        <tissue evidence="1">Leaf</tissue>
    </source>
</reference>
<feature type="non-terminal residue" evidence="1">
    <location>
        <position position="1"/>
    </location>
</feature>
<proteinExistence type="predicted"/>
<name>A0A392V064_9FABA</name>
<comment type="caution">
    <text evidence="1">The sequence shown here is derived from an EMBL/GenBank/DDBJ whole genome shotgun (WGS) entry which is preliminary data.</text>
</comment>
<dbReference type="Proteomes" id="UP000265520">
    <property type="component" value="Unassembled WGS sequence"/>
</dbReference>
<protein>
    <submittedName>
        <fullName evidence="1">Uncharacterized protein</fullName>
    </submittedName>
</protein>
<sequence length="34" mass="3838">DMVTERALQRAVARAFAVSHLEEENFLFCLAGSR</sequence>
<accession>A0A392V064</accession>
<organism evidence="1 2">
    <name type="scientific">Trifolium medium</name>
    <dbReference type="NCBI Taxonomy" id="97028"/>
    <lineage>
        <taxon>Eukaryota</taxon>
        <taxon>Viridiplantae</taxon>
        <taxon>Streptophyta</taxon>
        <taxon>Embryophyta</taxon>
        <taxon>Tracheophyta</taxon>
        <taxon>Spermatophyta</taxon>
        <taxon>Magnoliopsida</taxon>
        <taxon>eudicotyledons</taxon>
        <taxon>Gunneridae</taxon>
        <taxon>Pentapetalae</taxon>
        <taxon>rosids</taxon>
        <taxon>fabids</taxon>
        <taxon>Fabales</taxon>
        <taxon>Fabaceae</taxon>
        <taxon>Papilionoideae</taxon>
        <taxon>50 kb inversion clade</taxon>
        <taxon>NPAAA clade</taxon>
        <taxon>Hologalegina</taxon>
        <taxon>IRL clade</taxon>
        <taxon>Trifolieae</taxon>
        <taxon>Trifolium</taxon>
    </lineage>
</organism>
<evidence type="ECO:0000313" key="2">
    <source>
        <dbReference type="Proteomes" id="UP000265520"/>
    </source>
</evidence>
<dbReference type="EMBL" id="LXQA011025402">
    <property type="protein sequence ID" value="MCI81694.1"/>
    <property type="molecule type" value="Genomic_DNA"/>
</dbReference>
<dbReference type="AlphaFoldDB" id="A0A392V064"/>
<keyword evidence="2" id="KW-1185">Reference proteome</keyword>